<sequence length="100" mass="9819">MAAVYALLSIAGALAGGVAGGMLGGPLWGLGGAVLGGNGFALLAGALIASRAAGDRTVTLDEHADAMVGALRDALLKEADASRTETLVTIKDGKSRRSQA</sequence>
<organism evidence="2">
    <name type="scientific">Alsobacter sp. KACC 23698</name>
    <dbReference type="NCBI Taxonomy" id="3149229"/>
    <lineage>
        <taxon>Bacteria</taxon>
        <taxon>Pseudomonadati</taxon>
        <taxon>Pseudomonadota</taxon>
        <taxon>Alphaproteobacteria</taxon>
        <taxon>Hyphomicrobiales</taxon>
        <taxon>Alsobacteraceae</taxon>
        <taxon>Alsobacter</taxon>
    </lineage>
</organism>
<keyword evidence="1" id="KW-1133">Transmembrane helix</keyword>
<name>A0AAU7JJG6_9HYPH</name>
<gene>
    <name evidence="2" type="ORF">ABEG18_05885</name>
</gene>
<dbReference type="AlphaFoldDB" id="A0AAU7JJG6"/>
<dbReference type="RefSeq" id="WP_406857166.1">
    <property type="nucleotide sequence ID" value="NZ_CP157484.1"/>
</dbReference>
<evidence type="ECO:0000256" key="1">
    <source>
        <dbReference type="SAM" id="Phobius"/>
    </source>
</evidence>
<reference evidence="2" key="1">
    <citation type="submission" date="2024-05" db="EMBL/GenBank/DDBJ databases">
        <authorList>
            <person name="Kim S."/>
            <person name="Heo J."/>
            <person name="Choi H."/>
            <person name="Choi Y."/>
            <person name="Kwon S.-W."/>
            <person name="Kim Y."/>
        </authorList>
    </citation>
    <scope>NUCLEOTIDE SEQUENCE</scope>
    <source>
        <strain evidence="2">KACC 23698</strain>
    </source>
</reference>
<keyword evidence="1" id="KW-0472">Membrane</keyword>
<evidence type="ECO:0000313" key="2">
    <source>
        <dbReference type="EMBL" id="XBO40310.1"/>
    </source>
</evidence>
<protein>
    <submittedName>
        <fullName evidence="2">Uncharacterized protein</fullName>
    </submittedName>
</protein>
<accession>A0AAU7JJG6</accession>
<feature type="transmembrane region" description="Helical" evidence="1">
    <location>
        <begin position="25"/>
        <end position="49"/>
    </location>
</feature>
<keyword evidence="1" id="KW-0812">Transmembrane</keyword>
<dbReference type="EMBL" id="CP157484">
    <property type="protein sequence ID" value="XBO40310.1"/>
    <property type="molecule type" value="Genomic_DNA"/>
</dbReference>
<proteinExistence type="predicted"/>